<keyword evidence="1" id="KW-0812">Transmembrane</keyword>
<proteinExistence type="predicted"/>
<organism evidence="2 3">
    <name type="scientific">Channa striata</name>
    <name type="common">Snakehead murrel</name>
    <name type="synonym">Ophicephalus striatus</name>
    <dbReference type="NCBI Taxonomy" id="64152"/>
    <lineage>
        <taxon>Eukaryota</taxon>
        <taxon>Metazoa</taxon>
        <taxon>Chordata</taxon>
        <taxon>Craniata</taxon>
        <taxon>Vertebrata</taxon>
        <taxon>Euteleostomi</taxon>
        <taxon>Actinopterygii</taxon>
        <taxon>Neopterygii</taxon>
        <taxon>Teleostei</taxon>
        <taxon>Neoteleostei</taxon>
        <taxon>Acanthomorphata</taxon>
        <taxon>Anabantaria</taxon>
        <taxon>Anabantiformes</taxon>
        <taxon>Channoidei</taxon>
        <taxon>Channidae</taxon>
        <taxon>Channa</taxon>
    </lineage>
</organism>
<protein>
    <submittedName>
        <fullName evidence="2">Uncharacterized protein</fullName>
    </submittedName>
</protein>
<comment type="caution">
    <text evidence="2">The sequence shown here is derived from an EMBL/GenBank/DDBJ whole genome shotgun (WGS) entry which is preliminary data.</text>
</comment>
<dbReference type="EMBL" id="JAUPFM010000021">
    <property type="protein sequence ID" value="KAK2816821.1"/>
    <property type="molecule type" value="Genomic_DNA"/>
</dbReference>
<feature type="transmembrane region" description="Helical" evidence="1">
    <location>
        <begin position="71"/>
        <end position="90"/>
    </location>
</feature>
<keyword evidence="3" id="KW-1185">Reference proteome</keyword>
<dbReference type="AlphaFoldDB" id="A0AA88INV9"/>
<sequence length="128" mass="14594">MKEIISDSGITEKDDKKNIVDVYVSAESLRVYDNPWVEATPPNVLQVVEAQDPVSQFFETPQRRNYVRTDLVCLAVVLLVLCVVIIYLGVQVNKEQDQLSTFKAELTKVANKTYPCHKRELCKKFCGK</sequence>
<keyword evidence="1" id="KW-1133">Transmembrane helix</keyword>
<keyword evidence="1" id="KW-0472">Membrane</keyword>
<name>A0AA88INV9_CHASR</name>
<evidence type="ECO:0000313" key="3">
    <source>
        <dbReference type="Proteomes" id="UP001187415"/>
    </source>
</evidence>
<gene>
    <name evidence="2" type="ORF">Q5P01_025012</name>
</gene>
<evidence type="ECO:0000256" key="1">
    <source>
        <dbReference type="SAM" id="Phobius"/>
    </source>
</evidence>
<evidence type="ECO:0000313" key="2">
    <source>
        <dbReference type="EMBL" id="KAK2816821.1"/>
    </source>
</evidence>
<accession>A0AA88INV9</accession>
<dbReference type="Proteomes" id="UP001187415">
    <property type="component" value="Unassembled WGS sequence"/>
</dbReference>
<reference evidence="2" key="1">
    <citation type="submission" date="2023-07" db="EMBL/GenBank/DDBJ databases">
        <title>Chromosome-level Genome Assembly of Striped Snakehead (Channa striata).</title>
        <authorList>
            <person name="Liu H."/>
        </authorList>
    </citation>
    <scope>NUCLEOTIDE SEQUENCE</scope>
    <source>
        <strain evidence="2">Gz</strain>
        <tissue evidence="2">Muscle</tissue>
    </source>
</reference>